<evidence type="ECO:0000256" key="1">
    <source>
        <dbReference type="SAM" id="Phobius"/>
    </source>
</evidence>
<dbReference type="EMBL" id="JBHSQH010000001">
    <property type="protein sequence ID" value="MFC5970898.1"/>
    <property type="molecule type" value="Genomic_DNA"/>
</dbReference>
<feature type="transmembrane region" description="Helical" evidence="1">
    <location>
        <begin position="65"/>
        <end position="95"/>
    </location>
</feature>
<feature type="transmembrane region" description="Helical" evidence="1">
    <location>
        <begin position="115"/>
        <end position="139"/>
    </location>
</feature>
<comment type="caution">
    <text evidence="2">The sequence shown here is derived from an EMBL/GenBank/DDBJ whole genome shotgun (WGS) entry which is preliminary data.</text>
</comment>
<sequence length="164" mass="15550">MSSVVDTRPSTNDAALVGGVGTVGAVTLLTSPNALVFGLLGTLLFAGGTAVGAGRVVSLGLVASLGGVVVGALTGVGVVFVVAATTCFLVAWDAANQALALGETVGREAVSQRALSVHAAVAGGVASVAAGVGYGVYLAVGGGRPVGALVLLLVGAVLLASALR</sequence>
<name>A0ABD5RKK4_9EURY</name>
<dbReference type="AlphaFoldDB" id="A0ABD5RKK4"/>
<keyword evidence="1" id="KW-1133">Transmembrane helix</keyword>
<evidence type="ECO:0000313" key="3">
    <source>
        <dbReference type="Proteomes" id="UP001596099"/>
    </source>
</evidence>
<organism evidence="2 3">
    <name type="scientific">Halomarina salina</name>
    <dbReference type="NCBI Taxonomy" id="1872699"/>
    <lineage>
        <taxon>Archaea</taxon>
        <taxon>Methanobacteriati</taxon>
        <taxon>Methanobacteriota</taxon>
        <taxon>Stenosarchaea group</taxon>
        <taxon>Halobacteria</taxon>
        <taxon>Halobacteriales</taxon>
        <taxon>Natronomonadaceae</taxon>
        <taxon>Halomarina</taxon>
    </lineage>
</organism>
<keyword evidence="3" id="KW-1185">Reference proteome</keyword>
<dbReference type="InterPro" id="IPR055941">
    <property type="entry name" value="DUF7519"/>
</dbReference>
<dbReference type="Pfam" id="PF24363">
    <property type="entry name" value="DUF7519"/>
    <property type="match status" value="1"/>
</dbReference>
<dbReference type="RefSeq" id="WP_247413814.1">
    <property type="nucleotide sequence ID" value="NZ_JALLGW010000001.1"/>
</dbReference>
<proteinExistence type="predicted"/>
<protein>
    <submittedName>
        <fullName evidence="2">Uncharacterized protein</fullName>
    </submittedName>
</protein>
<accession>A0ABD5RKK4</accession>
<feature type="transmembrane region" description="Helical" evidence="1">
    <location>
        <begin position="146"/>
        <end position="163"/>
    </location>
</feature>
<dbReference type="Proteomes" id="UP001596099">
    <property type="component" value="Unassembled WGS sequence"/>
</dbReference>
<reference evidence="2 3" key="1">
    <citation type="journal article" date="2019" name="Int. J. Syst. Evol. Microbiol.">
        <title>The Global Catalogue of Microorganisms (GCM) 10K type strain sequencing project: providing services to taxonomists for standard genome sequencing and annotation.</title>
        <authorList>
            <consortium name="The Broad Institute Genomics Platform"/>
            <consortium name="The Broad Institute Genome Sequencing Center for Infectious Disease"/>
            <person name="Wu L."/>
            <person name="Ma J."/>
        </authorList>
    </citation>
    <scope>NUCLEOTIDE SEQUENCE [LARGE SCALE GENOMIC DNA]</scope>
    <source>
        <strain evidence="2 3">CGMCC 1.12543</strain>
    </source>
</reference>
<evidence type="ECO:0000313" key="2">
    <source>
        <dbReference type="EMBL" id="MFC5970898.1"/>
    </source>
</evidence>
<gene>
    <name evidence="2" type="ORF">ACFPYI_06090</name>
</gene>
<keyword evidence="1" id="KW-0472">Membrane</keyword>
<keyword evidence="1" id="KW-0812">Transmembrane</keyword>